<sequence length="90" mass="9677">MPKKNAGANQPDPANTPVSFEAAMNELTGLVAKMEAGDLPLEASVIAYQRGAELIQFCTSQLDKVEQQVKVLEAGMLKSFHVDNGDEDLT</sequence>
<comment type="subunit">
    <text evidence="6">Heterooligomer composed of large and small subunits.</text>
</comment>
<dbReference type="RefSeq" id="WP_190477344.1">
    <property type="nucleotide sequence ID" value="NZ_JACOFT010000001.1"/>
</dbReference>
<comment type="similarity">
    <text evidence="1 6">Belongs to the XseB family.</text>
</comment>
<dbReference type="EMBL" id="JACOFT010000001">
    <property type="protein sequence ID" value="MBC3810506.1"/>
    <property type="molecule type" value="Genomic_DNA"/>
</dbReference>
<dbReference type="PANTHER" id="PTHR34137:SF1">
    <property type="entry name" value="EXODEOXYRIBONUCLEASE 7 SMALL SUBUNIT"/>
    <property type="match status" value="1"/>
</dbReference>
<keyword evidence="5 6" id="KW-0269">Exonuclease</keyword>
<dbReference type="EC" id="3.1.11.6" evidence="6"/>
<accession>A0ABR6XCD5</accession>
<protein>
    <recommendedName>
        <fullName evidence="6">Exodeoxyribonuclease 7 small subunit</fullName>
        <ecNumber evidence="6">3.1.11.6</ecNumber>
    </recommendedName>
    <alternativeName>
        <fullName evidence="6">Exodeoxyribonuclease VII small subunit</fullName>
        <shortName evidence="6">Exonuclease VII small subunit</shortName>
    </alternativeName>
</protein>
<proteinExistence type="inferred from homology"/>
<comment type="subcellular location">
    <subcellularLocation>
        <location evidence="6">Cytoplasm</location>
    </subcellularLocation>
</comment>
<dbReference type="GO" id="GO:0008855">
    <property type="term" value="F:exodeoxyribonuclease VII activity"/>
    <property type="evidence" value="ECO:0007669"/>
    <property type="project" value="UniProtKB-EC"/>
</dbReference>
<dbReference type="Gene3D" id="1.10.287.1040">
    <property type="entry name" value="Exonuclease VII, small subunit"/>
    <property type="match status" value="1"/>
</dbReference>
<keyword evidence="2 6" id="KW-0963">Cytoplasm</keyword>
<evidence type="ECO:0000256" key="3">
    <source>
        <dbReference type="ARBA" id="ARBA00022722"/>
    </source>
</evidence>
<comment type="function">
    <text evidence="6">Bidirectionally degrades single-stranded DNA into large acid-insoluble oligonucleotides, which are then degraded further into small acid-soluble oligonucleotides.</text>
</comment>
<reference evidence="7 8" key="1">
    <citation type="submission" date="2020-08" db="EMBL/GenBank/DDBJ databases">
        <title>Novel species isolated from subtropical streams in China.</title>
        <authorList>
            <person name="Lu H."/>
        </authorList>
    </citation>
    <scope>NUCLEOTIDE SEQUENCE [LARGE SCALE GENOMIC DNA]</scope>
    <source>
        <strain evidence="7 8">CCTCC AB 2015119</strain>
    </source>
</reference>
<dbReference type="InterPro" id="IPR003761">
    <property type="entry name" value="Exonuc_VII_S"/>
</dbReference>
<comment type="catalytic activity">
    <reaction evidence="6">
        <text>Exonucleolytic cleavage in either 5'- to 3'- or 3'- to 5'-direction to yield nucleoside 5'-phosphates.</text>
        <dbReference type="EC" id="3.1.11.6"/>
    </reaction>
</comment>
<keyword evidence="3 6" id="KW-0540">Nuclease</keyword>
<keyword evidence="8" id="KW-1185">Reference proteome</keyword>
<evidence type="ECO:0000256" key="4">
    <source>
        <dbReference type="ARBA" id="ARBA00022801"/>
    </source>
</evidence>
<evidence type="ECO:0000313" key="8">
    <source>
        <dbReference type="Proteomes" id="UP000637632"/>
    </source>
</evidence>
<gene>
    <name evidence="6" type="primary">xseB</name>
    <name evidence="7" type="ORF">H8K26_03555</name>
</gene>
<dbReference type="InterPro" id="IPR037004">
    <property type="entry name" value="Exonuc_VII_ssu_sf"/>
</dbReference>
<evidence type="ECO:0000313" key="7">
    <source>
        <dbReference type="EMBL" id="MBC3810506.1"/>
    </source>
</evidence>
<keyword evidence="4 6" id="KW-0378">Hydrolase</keyword>
<dbReference type="Proteomes" id="UP000637632">
    <property type="component" value="Unassembled WGS sequence"/>
</dbReference>
<dbReference type="PANTHER" id="PTHR34137">
    <property type="entry name" value="EXODEOXYRIBONUCLEASE 7 SMALL SUBUNIT"/>
    <property type="match status" value="1"/>
</dbReference>
<dbReference type="HAMAP" id="MF_00337">
    <property type="entry name" value="Exonuc_7_S"/>
    <property type="match status" value="1"/>
</dbReference>
<evidence type="ECO:0000256" key="2">
    <source>
        <dbReference type="ARBA" id="ARBA00022490"/>
    </source>
</evidence>
<comment type="caution">
    <text evidence="7">The sequence shown here is derived from an EMBL/GenBank/DDBJ whole genome shotgun (WGS) entry which is preliminary data.</text>
</comment>
<evidence type="ECO:0000256" key="1">
    <source>
        <dbReference type="ARBA" id="ARBA00009998"/>
    </source>
</evidence>
<dbReference type="SUPFAM" id="SSF116842">
    <property type="entry name" value="XseB-like"/>
    <property type="match status" value="1"/>
</dbReference>
<evidence type="ECO:0000256" key="6">
    <source>
        <dbReference type="HAMAP-Rule" id="MF_00337"/>
    </source>
</evidence>
<dbReference type="Pfam" id="PF02609">
    <property type="entry name" value="Exonuc_VII_S"/>
    <property type="match status" value="1"/>
</dbReference>
<evidence type="ECO:0000256" key="5">
    <source>
        <dbReference type="ARBA" id="ARBA00022839"/>
    </source>
</evidence>
<organism evidence="7 8">
    <name type="scientific">Undibacterium aquatile</name>
    <dbReference type="NCBI Taxonomy" id="1537398"/>
    <lineage>
        <taxon>Bacteria</taxon>
        <taxon>Pseudomonadati</taxon>
        <taxon>Pseudomonadota</taxon>
        <taxon>Betaproteobacteria</taxon>
        <taxon>Burkholderiales</taxon>
        <taxon>Oxalobacteraceae</taxon>
        <taxon>Undibacterium</taxon>
    </lineage>
</organism>
<dbReference type="NCBIfam" id="NF002141">
    <property type="entry name" value="PRK00977.1-5"/>
    <property type="match status" value="1"/>
</dbReference>
<name>A0ABR6XCD5_9BURK</name>
<dbReference type="NCBIfam" id="TIGR01280">
    <property type="entry name" value="xseB"/>
    <property type="match status" value="1"/>
</dbReference>